<organism evidence="1 2">
    <name type="scientific">Streptomyces phage Paradiddles</name>
    <dbReference type="NCBI Taxonomy" id="2023993"/>
    <lineage>
        <taxon>Viruses</taxon>
        <taxon>Duplodnaviria</taxon>
        <taxon>Heunggongvirae</taxon>
        <taxon>Uroviricota</taxon>
        <taxon>Caudoviricetes</taxon>
        <taxon>Stanwilliamsviridae</taxon>
        <taxon>Boydwoodruffvirinae</taxon>
        <taxon>Samistivirus</taxon>
        <taxon>Samistivirus paradiddles</taxon>
    </lineage>
</organism>
<dbReference type="EMBL" id="MF347637">
    <property type="protein sequence ID" value="ASR77541.1"/>
    <property type="molecule type" value="Genomic_DNA"/>
</dbReference>
<protein>
    <recommendedName>
        <fullName evidence="3">Tail terminator</fullName>
    </recommendedName>
</protein>
<evidence type="ECO:0000313" key="1">
    <source>
        <dbReference type="EMBL" id="ASR77541.1"/>
    </source>
</evidence>
<evidence type="ECO:0008006" key="3">
    <source>
        <dbReference type="Google" id="ProtNLM"/>
    </source>
</evidence>
<accession>A0A222YZ32</accession>
<sequence>MTSYKLTGSHAVNAFTQAKLMEAGFLVQSNYVNLPPIIPAQQQPELTNLPKGIPFIVYNYAQEGTYQDWWLEHEQLAYVVYTDDANKIRDIIHYLTQLFRRFDWSADEVNQWLAVNGTANQKAFDMKYIRVVNATSIEPATEEGGRHSAMIVLHVCFTGDLYGGPTKPSEPYPPRGNGMGMRA</sequence>
<dbReference type="Proteomes" id="UP000221957">
    <property type="component" value="Segment"/>
</dbReference>
<gene>
    <name evidence="1" type="ORF">SEA_PARADIDDLES_51</name>
</gene>
<reference evidence="1 2" key="1">
    <citation type="submission" date="2017-06" db="EMBL/GenBank/DDBJ databases">
        <authorList>
            <person name="Calovich-Benne C.K."/>
            <person name="Green B.Y."/>
            <person name="Gonzales J.C."/>
            <person name="Martinez A.D."/>
            <person name="Suri N."/>
            <person name="Nayek S."/>
            <person name="Bhuiyan S."/>
            <person name="Hughes L.E."/>
            <person name="Garlena R.A."/>
            <person name="Russell D.A."/>
            <person name="Pope W.H."/>
            <person name="Jacobs-Sera D."/>
            <person name="Hendrix R.W."/>
            <person name="Hatfull G.F."/>
        </authorList>
    </citation>
    <scope>NUCLEOTIDE SEQUENCE [LARGE SCALE GENOMIC DNA]</scope>
</reference>
<keyword evidence="2" id="KW-1185">Reference proteome</keyword>
<name>A0A222YZ32_9CAUD</name>
<evidence type="ECO:0000313" key="2">
    <source>
        <dbReference type="Proteomes" id="UP000221957"/>
    </source>
</evidence>
<proteinExistence type="predicted"/>